<reference evidence="8" key="2">
    <citation type="submission" date="2018-11" db="EMBL/GenBank/DDBJ databases">
        <title>Trombidioid mite genomics.</title>
        <authorList>
            <person name="Dong X."/>
        </authorList>
    </citation>
    <scope>NUCLEOTIDE SEQUENCE</scope>
    <source>
        <strain evidence="8">UoL-WK</strain>
    </source>
</reference>
<dbReference type="AlphaFoldDB" id="A0A443RF93"/>
<dbReference type="CDD" id="cd01231">
    <property type="entry name" value="PH_SH2B_family"/>
    <property type="match status" value="1"/>
</dbReference>
<dbReference type="Gene3D" id="3.30.505.10">
    <property type="entry name" value="SH2 domain"/>
    <property type="match status" value="1"/>
</dbReference>
<dbReference type="Pfam" id="PF00169">
    <property type="entry name" value="PH"/>
    <property type="match status" value="1"/>
</dbReference>
<feature type="compositionally biased region" description="Basic and acidic residues" evidence="5">
    <location>
        <begin position="15"/>
        <end position="26"/>
    </location>
</feature>
<dbReference type="PROSITE" id="PS50001">
    <property type="entry name" value="SH2"/>
    <property type="match status" value="1"/>
</dbReference>
<keyword evidence="10" id="KW-1185">Reference proteome</keyword>
<feature type="domain" description="SH2" evidence="6">
    <location>
        <begin position="221"/>
        <end position="319"/>
    </location>
</feature>
<dbReference type="STRING" id="1965070.A0A443RF93"/>
<dbReference type="PANTHER" id="PTHR10872">
    <property type="entry name" value="SH2B ADAPTER PROTEIN"/>
    <property type="match status" value="1"/>
</dbReference>
<feature type="compositionally biased region" description="Low complexity" evidence="5">
    <location>
        <begin position="332"/>
        <end position="344"/>
    </location>
</feature>
<evidence type="ECO:0000313" key="8">
    <source>
        <dbReference type="EMBL" id="RWS13952.1"/>
    </source>
</evidence>
<dbReference type="InterPro" id="IPR036860">
    <property type="entry name" value="SH2_dom_sf"/>
</dbReference>
<keyword evidence="3 4" id="KW-0727">SH2 domain</keyword>
<evidence type="ECO:0000313" key="9">
    <source>
        <dbReference type="EMBL" id="RWS16559.1"/>
    </source>
</evidence>
<feature type="domain" description="PH" evidence="7">
    <location>
        <begin position="49"/>
        <end position="158"/>
    </location>
</feature>
<evidence type="ECO:0000256" key="2">
    <source>
        <dbReference type="ARBA" id="ARBA00022553"/>
    </source>
</evidence>
<dbReference type="InterPro" id="IPR030523">
    <property type="entry name" value="SH2B"/>
</dbReference>
<dbReference type="Pfam" id="PF00017">
    <property type="entry name" value="SH2"/>
    <property type="match status" value="1"/>
</dbReference>
<evidence type="ECO:0000259" key="7">
    <source>
        <dbReference type="PROSITE" id="PS50003"/>
    </source>
</evidence>
<dbReference type="InterPro" id="IPR011993">
    <property type="entry name" value="PH-like_dom_sf"/>
</dbReference>
<name>A0A443RF93_9ACAR</name>
<evidence type="ECO:0000256" key="3">
    <source>
        <dbReference type="ARBA" id="ARBA00022999"/>
    </source>
</evidence>
<evidence type="ECO:0000256" key="4">
    <source>
        <dbReference type="PROSITE-ProRule" id="PRU00191"/>
    </source>
</evidence>
<evidence type="ECO:0000313" key="10">
    <source>
        <dbReference type="Proteomes" id="UP000285301"/>
    </source>
</evidence>
<dbReference type="GO" id="GO:0005886">
    <property type="term" value="C:plasma membrane"/>
    <property type="evidence" value="ECO:0007669"/>
    <property type="project" value="TreeGrafter"/>
</dbReference>
<dbReference type="EMBL" id="NCKU01000839">
    <property type="protein sequence ID" value="RWS13952.1"/>
    <property type="molecule type" value="Genomic_DNA"/>
</dbReference>
<comment type="caution">
    <text evidence="8">The sequence shown here is derived from an EMBL/GenBank/DDBJ whole genome shotgun (WGS) entry which is preliminary data.</text>
</comment>
<feature type="compositionally biased region" description="Polar residues" evidence="5">
    <location>
        <begin position="36"/>
        <end position="45"/>
    </location>
</feature>
<organism evidence="8 10">
    <name type="scientific">Dinothrombium tinctorium</name>
    <dbReference type="NCBI Taxonomy" id="1965070"/>
    <lineage>
        <taxon>Eukaryota</taxon>
        <taxon>Metazoa</taxon>
        <taxon>Ecdysozoa</taxon>
        <taxon>Arthropoda</taxon>
        <taxon>Chelicerata</taxon>
        <taxon>Arachnida</taxon>
        <taxon>Acari</taxon>
        <taxon>Acariformes</taxon>
        <taxon>Trombidiformes</taxon>
        <taxon>Prostigmata</taxon>
        <taxon>Anystina</taxon>
        <taxon>Parasitengona</taxon>
        <taxon>Trombidioidea</taxon>
        <taxon>Trombidiidae</taxon>
        <taxon>Dinothrombium</taxon>
    </lineage>
</organism>
<dbReference type="FunFam" id="3.30.505.10:FF:000008">
    <property type="entry name" value="SH2B adapter protein 1 isoform 2"/>
    <property type="match status" value="1"/>
</dbReference>
<dbReference type="OrthoDB" id="10047184at2759"/>
<dbReference type="GO" id="GO:0035556">
    <property type="term" value="P:intracellular signal transduction"/>
    <property type="evidence" value="ECO:0007669"/>
    <property type="project" value="TreeGrafter"/>
</dbReference>
<evidence type="ECO:0000259" key="6">
    <source>
        <dbReference type="PROSITE" id="PS50001"/>
    </source>
</evidence>
<dbReference type="InterPro" id="IPR000980">
    <property type="entry name" value="SH2"/>
</dbReference>
<protein>
    <submittedName>
        <fullName evidence="8">SH2B adapter protein 1-like protein</fullName>
    </submittedName>
</protein>
<evidence type="ECO:0000256" key="1">
    <source>
        <dbReference type="ARBA" id="ARBA00010220"/>
    </source>
</evidence>
<dbReference type="Gene3D" id="2.30.29.30">
    <property type="entry name" value="Pleckstrin-homology domain (PH domain)/Phosphotyrosine-binding domain (PTB)"/>
    <property type="match status" value="1"/>
</dbReference>
<dbReference type="PANTHER" id="PTHR10872:SF2">
    <property type="entry name" value="LNK, ISOFORM D"/>
    <property type="match status" value="1"/>
</dbReference>
<dbReference type="SMART" id="SM00233">
    <property type="entry name" value="PH"/>
    <property type="match status" value="1"/>
</dbReference>
<sequence length="404" mass="45575">MPCYRLFQKQHSDEVELREERKKERNGGAISKTHPKSTNPSKIVPSSESIVKEGIVNYLTIENTGLDGKQKWEKCRLVIVKITGGYMLEFFSPPKSLKPKCGVFCFLITEARETTALELPDQEHTFVLKAENQMEYVIEAQSSEDMKQWLNSINYCIKYNNDNNPPLNRELSPATFERSVNGISANGGIVPTRTGTNEETGSRSIPSSPNDISSLLAQYPWFHGLLSRSDAAQLVLREGPLGHGVFLVRQSETRKGEYVLTFNFQGRAKHLRMVINAEGQCRIQHLWFQKIFDMLEHFRLHPIPLESGGTADVTLTDYVVYQSPQPIPQANRRAPSPSTSGSPSRRTHIRERVPSISELQEVITYGGSIRMRTVSLENLTQLQSQHLATVHGTGRAIENTYSFV</sequence>
<dbReference type="InterPro" id="IPR001849">
    <property type="entry name" value="PH_domain"/>
</dbReference>
<dbReference type="SUPFAM" id="SSF50729">
    <property type="entry name" value="PH domain-like"/>
    <property type="match status" value="1"/>
</dbReference>
<accession>A0A443RF93</accession>
<reference evidence="8 10" key="1">
    <citation type="journal article" date="2018" name="Gigascience">
        <title>Genomes of trombidid mites reveal novel predicted allergens and laterally-transferred genes associated with secondary metabolism.</title>
        <authorList>
            <person name="Dong X."/>
            <person name="Chaisiri K."/>
            <person name="Xia D."/>
            <person name="Armstrong S.D."/>
            <person name="Fang Y."/>
            <person name="Donnelly M.J."/>
            <person name="Kadowaki T."/>
            <person name="McGarry J.W."/>
            <person name="Darby A.C."/>
            <person name="Makepeace B.L."/>
        </authorList>
    </citation>
    <scope>NUCLEOTIDE SEQUENCE [LARGE SCALE GENOMIC DNA]</scope>
    <source>
        <strain evidence="8">UoL-WK</strain>
    </source>
</reference>
<comment type="similarity">
    <text evidence="1">Belongs to the SH2B adapter family.</text>
</comment>
<gene>
    <name evidence="9" type="ORF">B4U79_02413</name>
    <name evidence="8" type="ORF">B4U79_07261</name>
</gene>
<dbReference type="EMBL" id="NCKU01000210">
    <property type="protein sequence ID" value="RWS16559.1"/>
    <property type="molecule type" value="Genomic_DNA"/>
</dbReference>
<evidence type="ECO:0000256" key="5">
    <source>
        <dbReference type="SAM" id="MobiDB-lite"/>
    </source>
</evidence>
<feature type="compositionally biased region" description="Polar residues" evidence="5">
    <location>
        <begin position="193"/>
        <end position="208"/>
    </location>
</feature>
<proteinExistence type="inferred from homology"/>
<dbReference type="InterPro" id="IPR035057">
    <property type="entry name" value="SH2B1_SH2"/>
</dbReference>
<dbReference type="SUPFAM" id="SSF55550">
    <property type="entry name" value="SH2 domain"/>
    <property type="match status" value="1"/>
</dbReference>
<feature type="region of interest" description="Disordered" evidence="5">
    <location>
        <begin position="15"/>
        <end position="45"/>
    </location>
</feature>
<dbReference type="SMART" id="SM00252">
    <property type="entry name" value="SH2"/>
    <property type="match status" value="1"/>
</dbReference>
<dbReference type="Proteomes" id="UP000285301">
    <property type="component" value="Unassembled WGS sequence"/>
</dbReference>
<feature type="region of interest" description="Disordered" evidence="5">
    <location>
        <begin position="187"/>
        <end position="208"/>
    </location>
</feature>
<dbReference type="PROSITE" id="PS50003">
    <property type="entry name" value="PH_DOMAIN"/>
    <property type="match status" value="1"/>
</dbReference>
<dbReference type="CDD" id="cd10346">
    <property type="entry name" value="SH2_SH2B_family"/>
    <property type="match status" value="1"/>
</dbReference>
<dbReference type="GO" id="GO:0005068">
    <property type="term" value="F:transmembrane receptor protein tyrosine kinase adaptor activity"/>
    <property type="evidence" value="ECO:0007669"/>
    <property type="project" value="TreeGrafter"/>
</dbReference>
<dbReference type="PRINTS" id="PR00401">
    <property type="entry name" value="SH2DOMAIN"/>
</dbReference>
<keyword evidence="2" id="KW-0597">Phosphoprotein</keyword>
<feature type="region of interest" description="Disordered" evidence="5">
    <location>
        <begin position="326"/>
        <end position="351"/>
    </location>
</feature>